<name>A0AAE1Y5E7_9LAMI</name>
<dbReference type="Pfam" id="PF00327">
    <property type="entry name" value="Ribosomal_L30"/>
    <property type="match status" value="1"/>
</dbReference>
<accession>A0AAE1Y5E7</accession>
<dbReference type="FunFam" id="3.30.1390.20:FF:000003">
    <property type="entry name" value="60S ribosomal protein L7"/>
    <property type="match status" value="1"/>
</dbReference>
<feature type="domain" description="Large ribosomal subunit protein uL30-like ferredoxin-like fold" evidence="6">
    <location>
        <begin position="89"/>
        <end position="139"/>
    </location>
</feature>
<proteinExistence type="inferred from homology"/>
<evidence type="ECO:0000313" key="9">
    <source>
        <dbReference type="Proteomes" id="UP001293254"/>
    </source>
</evidence>
<evidence type="ECO:0000256" key="1">
    <source>
        <dbReference type="ARBA" id="ARBA00007594"/>
    </source>
</evidence>
<feature type="domain" description="Large ribosomal subunit protein uL30 N-terminal eukaryotes" evidence="7">
    <location>
        <begin position="14"/>
        <end position="75"/>
    </location>
</feature>
<comment type="caution">
    <text evidence="8">The sequence shown here is derived from an EMBL/GenBank/DDBJ whole genome shotgun (WGS) entry which is preliminary data.</text>
</comment>
<comment type="similarity">
    <text evidence="1">Belongs to the universal ribosomal protein uL30 family.</text>
</comment>
<dbReference type="AlphaFoldDB" id="A0AAE1Y5E7"/>
<reference evidence="8" key="2">
    <citation type="journal article" date="2024" name="Plant">
        <title>Genomic evolution and insights into agronomic trait innovations of Sesamum species.</title>
        <authorList>
            <person name="Miao H."/>
            <person name="Wang L."/>
            <person name="Qu L."/>
            <person name="Liu H."/>
            <person name="Sun Y."/>
            <person name="Le M."/>
            <person name="Wang Q."/>
            <person name="Wei S."/>
            <person name="Zheng Y."/>
            <person name="Lin W."/>
            <person name="Duan Y."/>
            <person name="Cao H."/>
            <person name="Xiong S."/>
            <person name="Wang X."/>
            <person name="Wei L."/>
            <person name="Li C."/>
            <person name="Ma Q."/>
            <person name="Ju M."/>
            <person name="Zhao R."/>
            <person name="Li G."/>
            <person name="Mu C."/>
            <person name="Tian Q."/>
            <person name="Mei H."/>
            <person name="Zhang T."/>
            <person name="Gao T."/>
            <person name="Zhang H."/>
        </authorList>
    </citation>
    <scope>NUCLEOTIDE SEQUENCE</scope>
    <source>
        <strain evidence="8">3651</strain>
    </source>
</reference>
<dbReference type="InterPro" id="IPR016082">
    <property type="entry name" value="Ribosomal_uL30_ferredoxin-like"/>
</dbReference>
<dbReference type="InterPro" id="IPR012988">
    <property type="entry name" value="Ribosomal_uL30_N_euk"/>
</dbReference>
<keyword evidence="9" id="KW-1185">Reference proteome</keyword>
<evidence type="ECO:0000259" key="6">
    <source>
        <dbReference type="Pfam" id="PF00327"/>
    </source>
</evidence>
<feature type="compositionally biased region" description="Basic and acidic residues" evidence="4">
    <location>
        <begin position="225"/>
        <end position="246"/>
    </location>
</feature>
<evidence type="ECO:0000256" key="3">
    <source>
        <dbReference type="ARBA" id="ARBA00023274"/>
    </source>
</evidence>
<evidence type="ECO:0000256" key="4">
    <source>
        <dbReference type="SAM" id="MobiDB-lite"/>
    </source>
</evidence>
<dbReference type="SUPFAM" id="SSF55129">
    <property type="entry name" value="Ribosomal protein L30p/L7e"/>
    <property type="match status" value="1"/>
</dbReference>
<sequence length="596" mass="66905">MAAEEAPAAALTYIPEVVLKKRKNNEQWAIRRKLQAHERAKRLKSESLFIKKPEQFIREYRDKELDLIQMKTRGKLRRRAPMTAESKLLFVIRIGGKNDMHPKTRKLLYSLRLRKIFSGVFVKASEGMMEILQKVEPYVTYGYPNVKSVKDLIYKKGVVKIDKERVPLTDNNIVEQELGQHNIICIEDIVNEIANVGKHFKAVTSFLCPFTLNNPEKALRGKKKRFEDGGDSGNREDRINDHDHRWTPRSTTSISPLLISVSINDTVWAQLHAVAHIFCRFTAVRTNGDRGPPPSEPSWSCESIDTYPSNFRQLFGEIKVFGSSASHHRRTGISLPSTACSMADSHHYSRHVKAHKPARFDAGNGAPSATAVFVLNPAEFPPLTPQFAESTRLDSVHAQPADNQQPKSFSEVTHPANRIPPSPIDSCKFFLADSVPVPIGTFNNVNGQFDLKIHGETIVQKVEYEKVPQYCSLCKHVGHQNSECYSKGDAPKPPPHGRGSRSQAGKNMQKNVAVVIDAQQVMDKLPMRSESPTMEKGECSKDAEARNSWNCTVLVFYFIVLLWLFSAIFAAVSAVKQLLLSSFLLLPKCGPVVAEL</sequence>
<evidence type="ECO:0000313" key="8">
    <source>
        <dbReference type="EMBL" id="KAK4423983.1"/>
    </source>
</evidence>
<dbReference type="CDD" id="cd01657">
    <property type="entry name" value="Ribosomal_L7_archeal_euk"/>
    <property type="match status" value="1"/>
</dbReference>
<keyword evidence="5" id="KW-0812">Transmembrane</keyword>
<dbReference type="Pfam" id="PF08079">
    <property type="entry name" value="Ribosomal_L30_N"/>
    <property type="match status" value="1"/>
</dbReference>
<dbReference type="InterPro" id="IPR035808">
    <property type="entry name" value="Ribosomal_uL30_euk_arc"/>
</dbReference>
<dbReference type="Gene3D" id="3.30.1390.20">
    <property type="entry name" value="Ribosomal protein L30, ferredoxin-like fold domain"/>
    <property type="match status" value="1"/>
</dbReference>
<dbReference type="PANTHER" id="PTHR11524">
    <property type="entry name" value="60S RIBOSOMAL PROTEIN L7"/>
    <property type="match status" value="1"/>
</dbReference>
<dbReference type="EMBL" id="JACGWO010000006">
    <property type="protein sequence ID" value="KAK4423983.1"/>
    <property type="molecule type" value="Genomic_DNA"/>
</dbReference>
<dbReference type="PANTHER" id="PTHR11524:SF36">
    <property type="entry name" value="LARGE RIBOSOMAL SUBUNIT PROTEIN UL30Z"/>
    <property type="match status" value="1"/>
</dbReference>
<protein>
    <submittedName>
        <fullName evidence="8">60S ribosomal protein L7-1</fullName>
    </submittedName>
</protein>
<dbReference type="GO" id="GO:0003723">
    <property type="term" value="F:RNA binding"/>
    <property type="evidence" value="ECO:0007669"/>
    <property type="project" value="InterPro"/>
</dbReference>
<dbReference type="NCBIfam" id="TIGR01310">
    <property type="entry name" value="uL30_euk"/>
    <property type="match status" value="1"/>
</dbReference>
<dbReference type="InterPro" id="IPR039699">
    <property type="entry name" value="Ribosomal_uL30"/>
</dbReference>
<gene>
    <name evidence="8" type="ORF">Salat_1591700</name>
</gene>
<dbReference type="GO" id="GO:0022625">
    <property type="term" value="C:cytosolic large ribosomal subunit"/>
    <property type="evidence" value="ECO:0007669"/>
    <property type="project" value="TreeGrafter"/>
</dbReference>
<feature type="transmembrane region" description="Helical" evidence="5">
    <location>
        <begin position="554"/>
        <end position="575"/>
    </location>
</feature>
<dbReference type="GO" id="GO:0000463">
    <property type="term" value="P:maturation of LSU-rRNA from tricistronic rRNA transcript (SSU-rRNA, 5.8S rRNA, LSU-rRNA)"/>
    <property type="evidence" value="ECO:0007669"/>
    <property type="project" value="TreeGrafter"/>
</dbReference>
<evidence type="ECO:0000256" key="5">
    <source>
        <dbReference type="SAM" id="Phobius"/>
    </source>
</evidence>
<feature type="region of interest" description="Disordered" evidence="4">
    <location>
        <begin position="484"/>
        <end position="507"/>
    </location>
</feature>
<keyword evidence="3" id="KW-0687">Ribonucleoprotein</keyword>
<keyword evidence="5" id="KW-1133">Transmembrane helix</keyword>
<reference evidence="8" key="1">
    <citation type="submission" date="2020-06" db="EMBL/GenBank/DDBJ databases">
        <authorList>
            <person name="Li T."/>
            <person name="Hu X."/>
            <person name="Zhang T."/>
            <person name="Song X."/>
            <person name="Zhang H."/>
            <person name="Dai N."/>
            <person name="Sheng W."/>
            <person name="Hou X."/>
            <person name="Wei L."/>
        </authorList>
    </citation>
    <scope>NUCLEOTIDE SEQUENCE</scope>
    <source>
        <strain evidence="8">3651</strain>
        <tissue evidence="8">Leaf</tissue>
    </source>
</reference>
<evidence type="ECO:0000259" key="7">
    <source>
        <dbReference type="Pfam" id="PF08079"/>
    </source>
</evidence>
<keyword evidence="5" id="KW-0472">Membrane</keyword>
<dbReference type="GO" id="GO:0003735">
    <property type="term" value="F:structural constituent of ribosome"/>
    <property type="evidence" value="ECO:0007669"/>
    <property type="project" value="TreeGrafter"/>
</dbReference>
<feature type="region of interest" description="Disordered" evidence="4">
    <location>
        <begin position="221"/>
        <end position="247"/>
    </location>
</feature>
<dbReference type="InterPro" id="IPR005998">
    <property type="entry name" value="Ribosomal_uL30_euk"/>
</dbReference>
<dbReference type="Proteomes" id="UP001293254">
    <property type="component" value="Unassembled WGS sequence"/>
</dbReference>
<evidence type="ECO:0000256" key="2">
    <source>
        <dbReference type="ARBA" id="ARBA00022980"/>
    </source>
</evidence>
<dbReference type="InterPro" id="IPR036919">
    <property type="entry name" value="Ribo_uL30_ferredoxin-like_sf"/>
</dbReference>
<organism evidence="8 9">
    <name type="scientific">Sesamum alatum</name>
    <dbReference type="NCBI Taxonomy" id="300844"/>
    <lineage>
        <taxon>Eukaryota</taxon>
        <taxon>Viridiplantae</taxon>
        <taxon>Streptophyta</taxon>
        <taxon>Embryophyta</taxon>
        <taxon>Tracheophyta</taxon>
        <taxon>Spermatophyta</taxon>
        <taxon>Magnoliopsida</taxon>
        <taxon>eudicotyledons</taxon>
        <taxon>Gunneridae</taxon>
        <taxon>Pentapetalae</taxon>
        <taxon>asterids</taxon>
        <taxon>lamiids</taxon>
        <taxon>Lamiales</taxon>
        <taxon>Pedaliaceae</taxon>
        <taxon>Sesamum</taxon>
    </lineage>
</organism>
<keyword evidence="2 8" id="KW-0689">Ribosomal protein</keyword>